<keyword evidence="2" id="KW-1185">Reference proteome</keyword>
<comment type="caution">
    <text evidence="1">The sequence shown here is derived from an EMBL/GenBank/DDBJ whole genome shotgun (WGS) entry which is preliminary data.</text>
</comment>
<accession>A0A8J3CTU6</accession>
<sequence>MAVTAKAQESNGSQAFYVELGGAGLAYSFNYDFRFDKNDINSWGMRIGAGGWSRRNRTWSNSSEGLLTMPIMLNRLYGRETHFFEMGFGTTFIYYRDTWEDWNGGGTTTYKEFDFILPSGNTPAFMGVFNLGYRRVPVDGGFTFRANLTPLFNHNGFWPLWVGVGFGYAF</sequence>
<dbReference type="EMBL" id="BMYF01000001">
    <property type="protein sequence ID" value="GHB25323.1"/>
    <property type="molecule type" value="Genomic_DNA"/>
</dbReference>
<reference evidence="1" key="1">
    <citation type="journal article" date="2014" name="Int. J. Syst. Evol. Microbiol.">
        <title>Complete genome sequence of Corynebacterium casei LMG S-19264T (=DSM 44701T), isolated from a smear-ripened cheese.</title>
        <authorList>
            <consortium name="US DOE Joint Genome Institute (JGI-PGF)"/>
            <person name="Walter F."/>
            <person name="Albersmeier A."/>
            <person name="Kalinowski J."/>
            <person name="Ruckert C."/>
        </authorList>
    </citation>
    <scope>NUCLEOTIDE SEQUENCE</scope>
    <source>
        <strain evidence="1">KCTC 23224</strain>
    </source>
</reference>
<evidence type="ECO:0000313" key="1">
    <source>
        <dbReference type="EMBL" id="GHB25323.1"/>
    </source>
</evidence>
<dbReference type="AlphaFoldDB" id="A0A8J3CTU6"/>
<reference evidence="1" key="2">
    <citation type="submission" date="2020-09" db="EMBL/GenBank/DDBJ databases">
        <authorList>
            <person name="Sun Q."/>
            <person name="Kim S."/>
        </authorList>
    </citation>
    <scope>NUCLEOTIDE SEQUENCE</scope>
    <source>
        <strain evidence="1">KCTC 23224</strain>
    </source>
</reference>
<proteinExistence type="predicted"/>
<protein>
    <recommendedName>
        <fullName evidence="3">Outer membrane protein beta-barrel domain-containing protein</fullName>
    </recommendedName>
</protein>
<organism evidence="1 2">
    <name type="scientific">Mongoliitalea lutea</name>
    <dbReference type="NCBI Taxonomy" id="849756"/>
    <lineage>
        <taxon>Bacteria</taxon>
        <taxon>Pseudomonadati</taxon>
        <taxon>Bacteroidota</taxon>
        <taxon>Cytophagia</taxon>
        <taxon>Cytophagales</taxon>
        <taxon>Cyclobacteriaceae</taxon>
        <taxon>Mongoliitalea</taxon>
    </lineage>
</organism>
<evidence type="ECO:0008006" key="3">
    <source>
        <dbReference type="Google" id="ProtNLM"/>
    </source>
</evidence>
<gene>
    <name evidence="1" type="ORF">GCM10008106_02610</name>
</gene>
<evidence type="ECO:0000313" key="2">
    <source>
        <dbReference type="Proteomes" id="UP000642809"/>
    </source>
</evidence>
<dbReference type="Proteomes" id="UP000642809">
    <property type="component" value="Unassembled WGS sequence"/>
</dbReference>
<name>A0A8J3CTU6_9BACT</name>